<evidence type="ECO:0000313" key="2">
    <source>
        <dbReference type="EMBL" id="BAD33076.1"/>
    </source>
</evidence>
<sequence>MEGERKIMQVGTGAHRRRKHQDTVVHRCSLDGEERPRQERGGGQRGRRIWQWGAHRRRPWDPKPIDVAVAATHLAKGRPVLPPLRERERHDERERETQEREER</sequence>
<accession>Q69UX5</accession>
<feature type="region of interest" description="Disordered" evidence="1">
    <location>
        <begin position="75"/>
        <end position="103"/>
    </location>
</feature>
<dbReference type="Proteomes" id="UP000000763">
    <property type="component" value="Chromosome 6"/>
</dbReference>
<evidence type="ECO:0000256" key="1">
    <source>
        <dbReference type="SAM" id="MobiDB-lite"/>
    </source>
</evidence>
<reference evidence="3" key="2">
    <citation type="journal article" date="2008" name="Nucleic Acids Res.">
        <title>The rice annotation project database (RAP-DB): 2008 update.</title>
        <authorList>
            <consortium name="The rice annotation project (RAP)"/>
        </authorList>
    </citation>
    <scope>GENOME REANNOTATION</scope>
    <source>
        <strain evidence="3">cv. Nipponbare</strain>
    </source>
</reference>
<reference evidence="3" key="1">
    <citation type="journal article" date="2005" name="Nature">
        <title>The map-based sequence of the rice genome.</title>
        <authorList>
            <consortium name="International rice genome sequencing project (IRGSP)"/>
            <person name="Matsumoto T."/>
            <person name="Wu J."/>
            <person name="Kanamori H."/>
            <person name="Katayose Y."/>
            <person name="Fujisawa M."/>
            <person name="Namiki N."/>
            <person name="Mizuno H."/>
            <person name="Yamamoto K."/>
            <person name="Antonio B.A."/>
            <person name="Baba T."/>
            <person name="Sakata K."/>
            <person name="Nagamura Y."/>
            <person name="Aoki H."/>
            <person name="Arikawa K."/>
            <person name="Arita K."/>
            <person name="Bito T."/>
            <person name="Chiden Y."/>
            <person name="Fujitsuka N."/>
            <person name="Fukunaka R."/>
            <person name="Hamada M."/>
            <person name="Harada C."/>
            <person name="Hayashi A."/>
            <person name="Hijishita S."/>
            <person name="Honda M."/>
            <person name="Hosokawa S."/>
            <person name="Ichikawa Y."/>
            <person name="Idonuma A."/>
            <person name="Iijima M."/>
            <person name="Ikeda M."/>
            <person name="Ikeno M."/>
            <person name="Ito K."/>
            <person name="Ito S."/>
            <person name="Ito T."/>
            <person name="Ito Y."/>
            <person name="Ito Y."/>
            <person name="Iwabuchi A."/>
            <person name="Kamiya K."/>
            <person name="Karasawa W."/>
            <person name="Kurita K."/>
            <person name="Katagiri S."/>
            <person name="Kikuta A."/>
            <person name="Kobayashi H."/>
            <person name="Kobayashi N."/>
            <person name="Machita K."/>
            <person name="Maehara T."/>
            <person name="Masukawa M."/>
            <person name="Mizubayashi T."/>
            <person name="Mukai Y."/>
            <person name="Nagasaki H."/>
            <person name="Nagata Y."/>
            <person name="Naito S."/>
            <person name="Nakashima M."/>
            <person name="Nakama Y."/>
            <person name="Nakamichi Y."/>
            <person name="Nakamura M."/>
            <person name="Meguro A."/>
            <person name="Negishi M."/>
            <person name="Ohta I."/>
            <person name="Ohta T."/>
            <person name="Okamoto M."/>
            <person name="Ono N."/>
            <person name="Saji S."/>
            <person name="Sakaguchi M."/>
            <person name="Sakai K."/>
            <person name="Shibata M."/>
            <person name="Shimokawa T."/>
            <person name="Song J."/>
            <person name="Takazaki Y."/>
            <person name="Terasawa K."/>
            <person name="Tsugane M."/>
            <person name="Tsuji K."/>
            <person name="Ueda S."/>
            <person name="Waki K."/>
            <person name="Yamagata H."/>
            <person name="Yamamoto M."/>
            <person name="Yamamoto S."/>
            <person name="Yamane H."/>
            <person name="Yoshiki S."/>
            <person name="Yoshihara R."/>
            <person name="Yukawa K."/>
            <person name="Zhong H."/>
            <person name="Yano M."/>
            <person name="Yuan Q."/>
            <person name="Ouyang S."/>
            <person name="Liu J."/>
            <person name="Jones K.M."/>
            <person name="Gansberger K."/>
            <person name="Moffat K."/>
            <person name="Hill J."/>
            <person name="Bera J."/>
            <person name="Fadrosh D."/>
            <person name="Jin S."/>
            <person name="Johri S."/>
            <person name="Kim M."/>
            <person name="Overton L."/>
            <person name="Reardon M."/>
            <person name="Tsitrin T."/>
            <person name="Vuong H."/>
            <person name="Weaver B."/>
            <person name="Ciecko A."/>
            <person name="Tallon L."/>
            <person name="Jackson J."/>
            <person name="Pai G."/>
            <person name="Aken S.V."/>
            <person name="Utterback T."/>
            <person name="Reidmuller S."/>
            <person name="Feldblyum T."/>
            <person name="Hsiao J."/>
            <person name="Zismann V."/>
            <person name="Iobst S."/>
            <person name="de Vazeille A.R."/>
            <person name="Buell C.R."/>
            <person name="Ying K."/>
            <person name="Li Y."/>
            <person name="Lu T."/>
            <person name="Huang Y."/>
            <person name="Zhao Q."/>
            <person name="Feng Q."/>
            <person name="Zhang L."/>
            <person name="Zhu J."/>
            <person name="Weng Q."/>
            <person name="Mu J."/>
            <person name="Lu Y."/>
            <person name="Fan D."/>
            <person name="Liu Y."/>
            <person name="Guan J."/>
            <person name="Zhang Y."/>
            <person name="Yu S."/>
            <person name="Liu X."/>
            <person name="Zhang Y."/>
            <person name="Hong G."/>
            <person name="Han B."/>
            <person name="Choisne N."/>
            <person name="Demange N."/>
            <person name="Orjeda G."/>
            <person name="Samain S."/>
            <person name="Cattolico L."/>
            <person name="Pelletier E."/>
            <person name="Couloux A."/>
            <person name="Segurens B."/>
            <person name="Wincker P."/>
            <person name="D'Hont A."/>
            <person name="Scarpelli C."/>
            <person name="Weissenbach J."/>
            <person name="Salanoubat M."/>
            <person name="Quetier F."/>
            <person name="Yu Y."/>
            <person name="Kim H.R."/>
            <person name="Rambo T."/>
            <person name="Currie J."/>
            <person name="Collura K."/>
            <person name="Luo M."/>
            <person name="Yang T."/>
            <person name="Ammiraju J.S.S."/>
            <person name="Engler F."/>
            <person name="Soderlund C."/>
            <person name="Wing R.A."/>
            <person name="Palmer L.E."/>
            <person name="de la Bastide M."/>
            <person name="Spiegel L."/>
            <person name="Nascimento L."/>
            <person name="Zutavern T."/>
            <person name="O'Shaughnessy A."/>
            <person name="Dike S."/>
            <person name="Dedhia N."/>
            <person name="Preston R."/>
            <person name="Balija V."/>
            <person name="McCombie W.R."/>
            <person name="Chow T."/>
            <person name="Chen H."/>
            <person name="Chung M."/>
            <person name="Chen C."/>
            <person name="Shaw J."/>
            <person name="Wu H."/>
            <person name="Hsiao K."/>
            <person name="Chao Y."/>
            <person name="Chu M."/>
            <person name="Cheng C."/>
            <person name="Hour A."/>
            <person name="Lee P."/>
            <person name="Lin S."/>
            <person name="Lin Y."/>
            <person name="Liou J."/>
            <person name="Liu S."/>
            <person name="Hsing Y."/>
            <person name="Raghuvanshi S."/>
            <person name="Mohanty A."/>
            <person name="Bharti A.K."/>
            <person name="Gaur A."/>
            <person name="Gupta V."/>
            <person name="Kumar D."/>
            <person name="Ravi V."/>
            <person name="Vij S."/>
            <person name="Kapur A."/>
            <person name="Khurana P."/>
            <person name="Khurana P."/>
            <person name="Khurana J.P."/>
            <person name="Tyagi A.K."/>
            <person name="Gaikwad K."/>
            <person name="Singh A."/>
            <person name="Dalal V."/>
            <person name="Srivastava S."/>
            <person name="Dixit A."/>
            <person name="Pal A.K."/>
            <person name="Ghazi I.A."/>
            <person name="Yadav M."/>
            <person name="Pandit A."/>
            <person name="Bhargava A."/>
            <person name="Sureshbabu K."/>
            <person name="Batra K."/>
            <person name="Sharma T.R."/>
            <person name="Mohapatra T."/>
            <person name="Singh N.K."/>
            <person name="Messing J."/>
            <person name="Nelson A.B."/>
            <person name="Fuks G."/>
            <person name="Kavchok S."/>
            <person name="Keizer G."/>
            <person name="Linton E."/>
            <person name="Llaca V."/>
            <person name="Song R."/>
            <person name="Tanyolac B."/>
            <person name="Young S."/>
            <person name="Ho-Il K."/>
            <person name="Hahn J.H."/>
            <person name="Sangsakoo G."/>
            <person name="Vanavichit A."/>
            <person name="de Mattos Luiz.A.T."/>
            <person name="Zimmer P.D."/>
            <person name="Malone G."/>
            <person name="Dellagostin O."/>
            <person name="de Oliveira A.C."/>
            <person name="Bevan M."/>
            <person name="Bancroft I."/>
            <person name="Minx P."/>
            <person name="Cordum H."/>
            <person name="Wilson R."/>
            <person name="Cheng Z."/>
            <person name="Jin W."/>
            <person name="Jiang J."/>
            <person name="Leong S.A."/>
            <person name="Iwama H."/>
            <person name="Gojobori T."/>
            <person name="Itoh T."/>
            <person name="Niimura Y."/>
            <person name="Fujii Y."/>
            <person name="Habara T."/>
            <person name="Sakai H."/>
            <person name="Sato Y."/>
            <person name="Wilson G."/>
            <person name="Kumar K."/>
            <person name="McCouch S."/>
            <person name="Juretic N."/>
            <person name="Hoen D."/>
            <person name="Wright S."/>
            <person name="Bruskiewich R."/>
            <person name="Bureau T."/>
            <person name="Miyao A."/>
            <person name="Hirochika H."/>
            <person name="Nishikawa T."/>
            <person name="Kadowaki K."/>
            <person name="Sugiura M."/>
            <person name="Burr B."/>
            <person name="Sasaki T."/>
        </authorList>
    </citation>
    <scope>NUCLEOTIDE SEQUENCE [LARGE SCALE GENOMIC DNA]</scope>
    <source>
        <strain evidence="3">cv. Nipponbare</strain>
    </source>
</reference>
<name>Q69UX5_ORYSJ</name>
<feature type="compositionally biased region" description="Basic and acidic residues" evidence="1">
    <location>
        <begin position="84"/>
        <end position="103"/>
    </location>
</feature>
<proteinExistence type="predicted"/>
<dbReference type="EMBL" id="AP004325">
    <property type="protein sequence ID" value="BAD33076.1"/>
    <property type="molecule type" value="Genomic_DNA"/>
</dbReference>
<protein>
    <submittedName>
        <fullName evidence="2">Uncharacterized protein</fullName>
    </submittedName>
</protein>
<gene>
    <name evidence="2" type="primary">OJ1230_H04.22</name>
</gene>
<feature type="region of interest" description="Disordered" evidence="1">
    <location>
        <begin position="1"/>
        <end position="24"/>
    </location>
</feature>
<dbReference type="AlphaFoldDB" id="Q69UX5"/>
<organism evidence="2 3">
    <name type="scientific">Oryza sativa subsp. japonica</name>
    <name type="common">Rice</name>
    <dbReference type="NCBI Taxonomy" id="39947"/>
    <lineage>
        <taxon>Eukaryota</taxon>
        <taxon>Viridiplantae</taxon>
        <taxon>Streptophyta</taxon>
        <taxon>Embryophyta</taxon>
        <taxon>Tracheophyta</taxon>
        <taxon>Spermatophyta</taxon>
        <taxon>Magnoliopsida</taxon>
        <taxon>Liliopsida</taxon>
        <taxon>Poales</taxon>
        <taxon>Poaceae</taxon>
        <taxon>BOP clade</taxon>
        <taxon>Oryzoideae</taxon>
        <taxon>Oryzeae</taxon>
        <taxon>Oryzinae</taxon>
        <taxon>Oryza</taxon>
        <taxon>Oryza sativa</taxon>
    </lineage>
</organism>
<evidence type="ECO:0000313" key="3">
    <source>
        <dbReference type="Proteomes" id="UP000000763"/>
    </source>
</evidence>